<feature type="domain" description="B box-type" evidence="2">
    <location>
        <begin position="3"/>
        <end position="53"/>
    </location>
</feature>
<dbReference type="PROSITE" id="PS50119">
    <property type="entry name" value="ZF_BBOX"/>
    <property type="match status" value="2"/>
</dbReference>
<dbReference type="Proteomes" id="UP000828390">
    <property type="component" value="Unassembled WGS sequence"/>
</dbReference>
<dbReference type="GO" id="GO:0006513">
    <property type="term" value="P:protein monoubiquitination"/>
    <property type="evidence" value="ECO:0007669"/>
    <property type="project" value="TreeGrafter"/>
</dbReference>
<dbReference type="SUPFAM" id="SSF101908">
    <property type="entry name" value="Putative isomerase YbhE"/>
    <property type="match status" value="1"/>
</dbReference>
<reference evidence="3" key="1">
    <citation type="journal article" date="2019" name="bioRxiv">
        <title>The Genome of the Zebra Mussel, Dreissena polymorpha: A Resource for Invasive Species Research.</title>
        <authorList>
            <person name="McCartney M.A."/>
            <person name="Auch B."/>
            <person name="Kono T."/>
            <person name="Mallez S."/>
            <person name="Zhang Y."/>
            <person name="Obille A."/>
            <person name="Becker A."/>
            <person name="Abrahante J.E."/>
            <person name="Garbe J."/>
            <person name="Badalamenti J.P."/>
            <person name="Herman A."/>
            <person name="Mangelson H."/>
            <person name="Liachko I."/>
            <person name="Sullivan S."/>
            <person name="Sone E.D."/>
            <person name="Koren S."/>
            <person name="Silverstein K.A.T."/>
            <person name="Beckman K.B."/>
            <person name="Gohl D.M."/>
        </authorList>
    </citation>
    <scope>NUCLEOTIDE SEQUENCE</scope>
    <source>
        <strain evidence="3">Duluth1</strain>
        <tissue evidence="3">Whole animal</tissue>
    </source>
</reference>
<dbReference type="SMART" id="SM00336">
    <property type="entry name" value="BBOX"/>
    <property type="match status" value="2"/>
</dbReference>
<dbReference type="AlphaFoldDB" id="A0A9D4DZR0"/>
<dbReference type="GO" id="GO:0008270">
    <property type="term" value="F:zinc ion binding"/>
    <property type="evidence" value="ECO:0007669"/>
    <property type="project" value="UniProtKB-KW"/>
</dbReference>
<comment type="caution">
    <text evidence="3">The sequence shown here is derived from an EMBL/GenBank/DDBJ whole genome shotgun (WGS) entry which is preliminary data.</text>
</comment>
<evidence type="ECO:0000313" key="3">
    <source>
        <dbReference type="EMBL" id="KAH3769826.1"/>
    </source>
</evidence>
<gene>
    <name evidence="3" type="ORF">DPMN_171103</name>
</gene>
<sequence>MTSRKQLCSPCLRAKVERKAVVYCTDCQETICGECKNTHVQIKVLMNHKFCDIDEAPPLAVHNLLKRLSACSIHHNEEIIFTCKNHGSSFCNKCLLSSHMKCDQVRLLSDVLEHEDLTDCNTALCTFEDSAKKLLEHEDVQEHKLTEIQDDVRAKLHILKKNIFERFARLESSVLEELACKKLEIQSTINNQKHEVEQFLMEVHSNERMIESVVKYGSKQQVFLMKHQVLKDLIGKLDLSERGLKRSKSKLALTLKENIAVDPFLTQLESAFTLEVVNDDETENSSDFIMSEFNSGHRVHFIKDISLPEYSYAESAITSCVWMGQYVVIGRGSRLFVVDINLDKITTRKCKSRLGSITKMDQSTIVAYLRKTNTIELVEFNEGKITAVREIHPKATYKGVFGIEPVGSLVCVSENKGTIDILNKDGKIVQECMLDDHASRTVIFAKYCAFDNQKQIIYMSCCELYKVIGINMSGHVVFEHHLGDYAVPSQCAIGTDNSIYVTVDGPLNECCVVQINHSGGLVQKILSSKIKRFVGICFNDSCDKCVVVGQTLEVFSFD</sequence>
<evidence type="ECO:0000259" key="2">
    <source>
        <dbReference type="PROSITE" id="PS50119"/>
    </source>
</evidence>
<keyword evidence="4" id="KW-1185">Reference proteome</keyword>
<evidence type="ECO:0000313" key="4">
    <source>
        <dbReference type="Proteomes" id="UP000828390"/>
    </source>
</evidence>
<dbReference type="CDD" id="cd19757">
    <property type="entry name" value="Bbox1"/>
    <property type="match status" value="1"/>
</dbReference>
<dbReference type="Gene3D" id="2.120.10.30">
    <property type="entry name" value="TolB, C-terminal domain"/>
    <property type="match status" value="1"/>
</dbReference>
<keyword evidence="1" id="KW-0863">Zinc-finger</keyword>
<dbReference type="GO" id="GO:0061630">
    <property type="term" value="F:ubiquitin protein ligase activity"/>
    <property type="evidence" value="ECO:0007669"/>
    <property type="project" value="TreeGrafter"/>
</dbReference>
<dbReference type="PANTHER" id="PTHR25462">
    <property type="entry name" value="BONUS, ISOFORM C-RELATED"/>
    <property type="match status" value="1"/>
</dbReference>
<dbReference type="PANTHER" id="PTHR25462:SF229">
    <property type="entry name" value="TRANSCRIPTION INTERMEDIARY FACTOR 1-BETA"/>
    <property type="match status" value="1"/>
</dbReference>
<protein>
    <recommendedName>
        <fullName evidence="2">B box-type domain-containing protein</fullName>
    </recommendedName>
</protein>
<dbReference type="EMBL" id="JAIWYP010000009">
    <property type="protein sequence ID" value="KAH3769826.1"/>
    <property type="molecule type" value="Genomic_DNA"/>
</dbReference>
<evidence type="ECO:0000256" key="1">
    <source>
        <dbReference type="PROSITE-ProRule" id="PRU00024"/>
    </source>
</evidence>
<reference evidence="3" key="2">
    <citation type="submission" date="2020-11" db="EMBL/GenBank/DDBJ databases">
        <authorList>
            <person name="McCartney M.A."/>
            <person name="Auch B."/>
            <person name="Kono T."/>
            <person name="Mallez S."/>
            <person name="Becker A."/>
            <person name="Gohl D.M."/>
            <person name="Silverstein K.A.T."/>
            <person name="Koren S."/>
            <person name="Bechman K.B."/>
            <person name="Herman A."/>
            <person name="Abrahante J.E."/>
            <person name="Garbe J."/>
        </authorList>
    </citation>
    <scope>NUCLEOTIDE SEQUENCE</scope>
    <source>
        <strain evidence="3">Duluth1</strain>
        <tissue evidence="3">Whole animal</tissue>
    </source>
</reference>
<keyword evidence="1" id="KW-0479">Metal-binding</keyword>
<dbReference type="InterPro" id="IPR000315">
    <property type="entry name" value="Znf_B-box"/>
</dbReference>
<dbReference type="InterPro" id="IPR011042">
    <property type="entry name" value="6-blade_b-propeller_TolB-like"/>
</dbReference>
<feature type="domain" description="B box-type" evidence="2">
    <location>
        <begin position="66"/>
        <end position="107"/>
    </location>
</feature>
<name>A0A9D4DZR0_DREPO</name>
<keyword evidence="1" id="KW-0862">Zinc</keyword>
<dbReference type="InterPro" id="IPR047153">
    <property type="entry name" value="TRIM45/56/19-like"/>
</dbReference>
<accession>A0A9D4DZR0</accession>
<dbReference type="Gene3D" id="3.30.160.60">
    <property type="entry name" value="Classic Zinc Finger"/>
    <property type="match status" value="1"/>
</dbReference>
<proteinExistence type="predicted"/>
<organism evidence="3 4">
    <name type="scientific">Dreissena polymorpha</name>
    <name type="common">Zebra mussel</name>
    <name type="synonym">Mytilus polymorpha</name>
    <dbReference type="NCBI Taxonomy" id="45954"/>
    <lineage>
        <taxon>Eukaryota</taxon>
        <taxon>Metazoa</taxon>
        <taxon>Spiralia</taxon>
        <taxon>Lophotrochozoa</taxon>
        <taxon>Mollusca</taxon>
        <taxon>Bivalvia</taxon>
        <taxon>Autobranchia</taxon>
        <taxon>Heteroconchia</taxon>
        <taxon>Euheterodonta</taxon>
        <taxon>Imparidentia</taxon>
        <taxon>Neoheterodontei</taxon>
        <taxon>Myida</taxon>
        <taxon>Dreissenoidea</taxon>
        <taxon>Dreissenidae</taxon>
        <taxon>Dreissena</taxon>
    </lineage>
</organism>